<feature type="region of interest" description="Disordered" evidence="1">
    <location>
        <begin position="1"/>
        <end position="87"/>
    </location>
</feature>
<proteinExistence type="predicted"/>
<evidence type="ECO:0000313" key="2">
    <source>
        <dbReference type="EMBL" id="CAB0007825.1"/>
    </source>
</evidence>
<keyword evidence="3" id="KW-1185">Reference proteome</keyword>
<protein>
    <submittedName>
        <fullName evidence="2">Uncharacterized protein</fullName>
    </submittedName>
</protein>
<accession>A0A6H5H2F4</accession>
<feature type="non-terminal residue" evidence="2">
    <location>
        <position position="1"/>
    </location>
</feature>
<gene>
    <name evidence="2" type="ORF">NTEN_LOCUS13076</name>
</gene>
<evidence type="ECO:0000313" key="3">
    <source>
        <dbReference type="Proteomes" id="UP000479000"/>
    </source>
</evidence>
<dbReference type="AlphaFoldDB" id="A0A6H5H2F4"/>
<dbReference type="Proteomes" id="UP000479000">
    <property type="component" value="Unassembled WGS sequence"/>
</dbReference>
<organism evidence="2 3">
    <name type="scientific">Nesidiocoris tenuis</name>
    <dbReference type="NCBI Taxonomy" id="355587"/>
    <lineage>
        <taxon>Eukaryota</taxon>
        <taxon>Metazoa</taxon>
        <taxon>Ecdysozoa</taxon>
        <taxon>Arthropoda</taxon>
        <taxon>Hexapoda</taxon>
        <taxon>Insecta</taxon>
        <taxon>Pterygota</taxon>
        <taxon>Neoptera</taxon>
        <taxon>Paraneoptera</taxon>
        <taxon>Hemiptera</taxon>
        <taxon>Heteroptera</taxon>
        <taxon>Panheteroptera</taxon>
        <taxon>Cimicomorpha</taxon>
        <taxon>Miridae</taxon>
        <taxon>Dicyphina</taxon>
        <taxon>Nesidiocoris</taxon>
    </lineage>
</organism>
<dbReference type="EMBL" id="CADCXU010019608">
    <property type="protein sequence ID" value="CAB0007825.1"/>
    <property type="molecule type" value="Genomic_DNA"/>
</dbReference>
<name>A0A6H5H2F4_9HEMI</name>
<evidence type="ECO:0000256" key="1">
    <source>
        <dbReference type="SAM" id="MobiDB-lite"/>
    </source>
</evidence>
<sequence>IQPDQQIRPPTVATVRRSARRSSGGDTRPDRGRRVVRPRTQAGGRLIQRSGEADLRLRKRVRRDRTDKREHQPDTAGHCPSFMEEKR</sequence>
<feature type="compositionally biased region" description="Basic and acidic residues" evidence="1">
    <location>
        <begin position="64"/>
        <end position="73"/>
    </location>
</feature>
<reference evidence="2 3" key="1">
    <citation type="submission" date="2020-02" db="EMBL/GenBank/DDBJ databases">
        <authorList>
            <person name="Ferguson B K."/>
        </authorList>
    </citation>
    <scope>NUCLEOTIDE SEQUENCE [LARGE SCALE GENOMIC DNA]</scope>
</reference>
<feature type="compositionally biased region" description="Low complexity" evidence="1">
    <location>
        <begin position="11"/>
        <end position="26"/>
    </location>
</feature>